<comment type="caution">
    <text evidence="1">The sequence shown here is derived from an EMBL/GenBank/DDBJ whole genome shotgun (WGS) entry which is preliminary data.</text>
</comment>
<name>A0A1Y2JX63_BRAJP</name>
<dbReference type="EMBL" id="NAFL01000175">
    <property type="protein sequence ID" value="OSJ36768.1"/>
    <property type="molecule type" value="Genomic_DNA"/>
</dbReference>
<proteinExistence type="predicted"/>
<dbReference type="RefSeq" id="WP_085398412.1">
    <property type="nucleotide sequence ID" value="NZ_NAFL01000175.1"/>
</dbReference>
<evidence type="ECO:0000313" key="2">
    <source>
        <dbReference type="Proteomes" id="UP000193335"/>
    </source>
</evidence>
<gene>
    <name evidence="1" type="ORF">BSZ19_02675</name>
</gene>
<evidence type="ECO:0000313" key="1">
    <source>
        <dbReference type="EMBL" id="OSJ36768.1"/>
    </source>
</evidence>
<accession>A0A1Y2JX63</accession>
<dbReference type="Proteomes" id="UP000193335">
    <property type="component" value="Unassembled WGS sequence"/>
</dbReference>
<reference evidence="1 2" key="1">
    <citation type="submission" date="2017-03" db="EMBL/GenBank/DDBJ databases">
        <title>Whole genome sequences of fourteen strains of Bradyrhizobium canariense and one strain of Bradyrhizobium japonicum isolated from Lupinus (Papilionoideae: Genisteae) species in Algeria.</title>
        <authorList>
            <person name="Crovadore J."/>
            <person name="Chekireb D."/>
            <person name="Brachmann A."/>
            <person name="Chablais R."/>
            <person name="Cochard B."/>
            <person name="Lefort F."/>
        </authorList>
    </citation>
    <scope>NUCLEOTIDE SEQUENCE [LARGE SCALE GENOMIC DNA]</scope>
    <source>
        <strain evidence="1 2">UBMA197</strain>
    </source>
</reference>
<protein>
    <submittedName>
        <fullName evidence="1">Uncharacterized protein</fullName>
    </submittedName>
</protein>
<sequence>MFDRIADAIDAYQACTTPESVAAALDAIKGREYAPLVTAASIRLSAASVLMDVLAEEIAP</sequence>
<dbReference type="AlphaFoldDB" id="A0A1Y2JX63"/>
<organism evidence="1 2">
    <name type="scientific">Bradyrhizobium japonicum</name>
    <dbReference type="NCBI Taxonomy" id="375"/>
    <lineage>
        <taxon>Bacteria</taxon>
        <taxon>Pseudomonadati</taxon>
        <taxon>Pseudomonadota</taxon>
        <taxon>Alphaproteobacteria</taxon>
        <taxon>Hyphomicrobiales</taxon>
        <taxon>Nitrobacteraceae</taxon>
        <taxon>Bradyrhizobium</taxon>
    </lineage>
</organism>